<proteinExistence type="predicted"/>
<reference evidence="1 2" key="1">
    <citation type="submission" date="2024-05" db="EMBL/GenBank/DDBJ databases">
        <title>Three bacterial strains, DH-69, EH-24, and ECK-19 isolated from coastal sediments.</title>
        <authorList>
            <person name="Ye Y.-Q."/>
            <person name="Du Z.-J."/>
        </authorList>
    </citation>
    <scope>NUCLEOTIDE SEQUENCE [LARGE SCALE GENOMIC DNA]</scope>
    <source>
        <strain evidence="1 2">ECK-19</strain>
    </source>
</reference>
<accession>A0ABV3Z5Z1</accession>
<evidence type="ECO:0000313" key="2">
    <source>
        <dbReference type="Proteomes" id="UP001560685"/>
    </source>
</evidence>
<evidence type="ECO:0000313" key="1">
    <source>
        <dbReference type="EMBL" id="MEX6633963.1"/>
    </source>
</evidence>
<organism evidence="1 2">
    <name type="scientific">Hyphococcus lacteus</name>
    <dbReference type="NCBI Taxonomy" id="3143536"/>
    <lineage>
        <taxon>Bacteria</taxon>
        <taxon>Pseudomonadati</taxon>
        <taxon>Pseudomonadota</taxon>
        <taxon>Alphaproteobacteria</taxon>
        <taxon>Parvularculales</taxon>
        <taxon>Parvularculaceae</taxon>
        <taxon>Hyphococcus</taxon>
    </lineage>
</organism>
<sequence length="40" mass="4535">MKIIAGRRDSGSFPGAMAAINGHNRVVWLLGYFEWREKAE</sequence>
<dbReference type="RefSeq" id="WP_369313957.1">
    <property type="nucleotide sequence ID" value="NZ_JBEHZE010000001.1"/>
</dbReference>
<gene>
    <name evidence="1" type="ORF">ABFZ84_10420</name>
</gene>
<comment type="caution">
    <text evidence="1">The sequence shown here is derived from an EMBL/GenBank/DDBJ whole genome shotgun (WGS) entry which is preliminary data.</text>
</comment>
<dbReference type="Proteomes" id="UP001560685">
    <property type="component" value="Unassembled WGS sequence"/>
</dbReference>
<name>A0ABV3Z5Z1_9PROT</name>
<dbReference type="EMBL" id="JBEHZE010000001">
    <property type="protein sequence ID" value="MEX6633963.1"/>
    <property type="molecule type" value="Genomic_DNA"/>
</dbReference>
<keyword evidence="2" id="KW-1185">Reference proteome</keyword>
<protein>
    <submittedName>
        <fullName evidence="1">Uncharacterized protein</fullName>
    </submittedName>
</protein>